<dbReference type="RefSeq" id="WP_238281050.1">
    <property type="nucleotide sequence ID" value="NZ_BPQL01000115.1"/>
</dbReference>
<accession>A0ABV2KZS3</accession>
<evidence type="ECO:0000259" key="1">
    <source>
        <dbReference type="Pfam" id="PF04480"/>
    </source>
</evidence>
<proteinExistence type="predicted"/>
<name>A0ABV2KZS3_9HYPH</name>
<keyword evidence="3" id="KW-1185">Reference proteome</keyword>
<keyword evidence="2" id="KW-0540">Nuclease</keyword>
<gene>
    <name evidence="2" type="ORF">ABID43_000418</name>
</gene>
<evidence type="ECO:0000313" key="2">
    <source>
        <dbReference type="EMBL" id="MET3690899.1"/>
    </source>
</evidence>
<evidence type="ECO:0000313" key="3">
    <source>
        <dbReference type="Proteomes" id="UP001549145"/>
    </source>
</evidence>
<reference evidence="2 3" key="1">
    <citation type="submission" date="2024-06" db="EMBL/GenBank/DDBJ databases">
        <title>Genomic Encyclopedia of Type Strains, Phase IV (KMG-IV): sequencing the most valuable type-strain genomes for metagenomic binning, comparative biology and taxonomic classification.</title>
        <authorList>
            <person name="Goeker M."/>
        </authorList>
    </citation>
    <scope>NUCLEOTIDE SEQUENCE [LARGE SCALE GENOMIC DNA]</scope>
    <source>
        <strain evidence="2 3">DSM 21331</strain>
    </source>
</reference>
<dbReference type="EMBL" id="JBEPMM010000001">
    <property type="protein sequence ID" value="MET3690899.1"/>
    <property type="molecule type" value="Genomic_DNA"/>
</dbReference>
<keyword evidence="2" id="KW-0378">Hydrolase</keyword>
<dbReference type="InterPro" id="IPR007569">
    <property type="entry name" value="DUF559"/>
</dbReference>
<feature type="domain" description="DUF559" evidence="1">
    <location>
        <begin position="254"/>
        <end position="317"/>
    </location>
</feature>
<protein>
    <submittedName>
        <fullName evidence="2">Very-short-patch-repair endonuclease</fullName>
    </submittedName>
</protein>
<dbReference type="GO" id="GO:0004519">
    <property type="term" value="F:endonuclease activity"/>
    <property type="evidence" value="ECO:0007669"/>
    <property type="project" value="UniProtKB-KW"/>
</dbReference>
<dbReference type="Gene3D" id="3.40.960.10">
    <property type="entry name" value="VSR Endonuclease"/>
    <property type="match status" value="1"/>
</dbReference>
<sequence>MDATPPSRPASWPRLAPEILAQRIVGLTRGARLTVLGLGPDGIGDILDEIPERSCGALLVAGEDRSTAVILDRVLDDLADLVLAGWPPDDPGASAPIASLDPWRKAAAKCVRAGLAPRFRRMARDLEFARLLGAVEPAGPILVWEVDPASGARAAPVIEALEWCARHGAANVATLCVPPPPVAPYDRILYGAVELARPPRAAGARFIAPATGAHHASAAEQRVAAALARDADLAGLFLCNAPVPVGPWGARPRVDLLCPAHRIVVELDGPEHRAEPKFGADRHRDFTLLTSGYLVLRLTNAQIAADLPLAIEKIRAVVDLRRRPRGETSR</sequence>
<organism evidence="2 3">
    <name type="scientific">Methylobacterium goesingense</name>
    <dbReference type="NCBI Taxonomy" id="243690"/>
    <lineage>
        <taxon>Bacteria</taxon>
        <taxon>Pseudomonadati</taxon>
        <taxon>Pseudomonadota</taxon>
        <taxon>Alphaproteobacteria</taxon>
        <taxon>Hyphomicrobiales</taxon>
        <taxon>Methylobacteriaceae</taxon>
        <taxon>Methylobacterium</taxon>
    </lineage>
</organism>
<comment type="caution">
    <text evidence="2">The sequence shown here is derived from an EMBL/GenBank/DDBJ whole genome shotgun (WGS) entry which is preliminary data.</text>
</comment>
<dbReference type="Pfam" id="PF04480">
    <property type="entry name" value="DUF559"/>
    <property type="match status" value="1"/>
</dbReference>
<keyword evidence="2" id="KW-0255">Endonuclease</keyword>
<dbReference type="Proteomes" id="UP001549145">
    <property type="component" value="Unassembled WGS sequence"/>
</dbReference>